<dbReference type="GO" id="GO:0003700">
    <property type="term" value="F:DNA-binding transcription factor activity"/>
    <property type="evidence" value="ECO:0007669"/>
    <property type="project" value="InterPro"/>
</dbReference>
<feature type="transmembrane region" description="Helical" evidence="5">
    <location>
        <begin position="97"/>
        <end position="121"/>
    </location>
</feature>
<gene>
    <name evidence="7" type="ORF">FME95_04890</name>
</gene>
<dbReference type="GO" id="GO:0043565">
    <property type="term" value="F:sequence-specific DNA binding"/>
    <property type="evidence" value="ECO:0007669"/>
    <property type="project" value="InterPro"/>
</dbReference>
<name>A0A5C8Z9G9_9GAMM</name>
<evidence type="ECO:0000259" key="6">
    <source>
        <dbReference type="PROSITE" id="PS01124"/>
    </source>
</evidence>
<evidence type="ECO:0000256" key="3">
    <source>
        <dbReference type="ARBA" id="ARBA00023163"/>
    </source>
</evidence>
<dbReference type="SMART" id="SM00342">
    <property type="entry name" value="HTH_ARAC"/>
    <property type="match status" value="1"/>
</dbReference>
<feature type="transmembrane region" description="Helical" evidence="5">
    <location>
        <begin position="65"/>
        <end position="85"/>
    </location>
</feature>
<feature type="compositionally biased region" description="Polar residues" evidence="4">
    <location>
        <begin position="251"/>
        <end position="269"/>
    </location>
</feature>
<organism evidence="7 8">
    <name type="scientific">Reinekea thalattae</name>
    <dbReference type="NCBI Taxonomy" id="2593301"/>
    <lineage>
        <taxon>Bacteria</taxon>
        <taxon>Pseudomonadati</taxon>
        <taxon>Pseudomonadota</taxon>
        <taxon>Gammaproteobacteria</taxon>
        <taxon>Oceanospirillales</taxon>
        <taxon>Saccharospirillaceae</taxon>
        <taxon>Reinekea</taxon>
    </lineage>
</organism>
<feature type="domain" description="HTH araC/xylS-type" evidence="6">
    <location>
        <begin position="281"/>
        <end position="389"/>
    </location>
</feature>
<dbReference type="Pfam" id="PF12833">
    <property type="entry name" value="HTH_18"/>
    <property type="match status" value="1"/>
</dbReference>
<feature type="transmembrane region" description="Helical" evidence="5">
    <location>
        <begin position="220"/>
        <end position="240"/>
    </location>
</feature>
<dbReference type="Gene3D" id="1.10.10.60">
    <property type="entry name" value="Homeodomain-like"/>
    <property type="match status" value="1"/>
</dbReference>
<sequence>MLINENLSWEISLVGLALTAFTLAHLITKPRHYAAEFLLAGWLFLLNLPFVHAAMKHFSINAQSFIFYTNPTLNLLYGPLLYFYVTWLLRPPKQTALSVIVWHSLPTLILYLLFISFSDFVPMLPSPDRSTAFFNPDNQSFFALLFSYFGLINGAVFLAYSIACIRLLNRHQKAIASIFSQNHTLISLKWVYALPGLFALLVLLNLGYEGLHENADQLAVLNLQLLSFLSFIVLLCFFGVKQKPLYNLNPNTEKPSTAEQTTNPAQPAATNDEGLSEQAIAQIIADMQHYMSQQQPYLDAEFSVYSLAQALALPRRTLSFVLNQGLGKNFYQYVNEFRIEEVKRQLQADKAKKHTLLDLAFQSGFKSKSSFNSLFKQHCGVTPSQYRKGLAETQA</sequence>
<dbReference type="PROSITE" id="PS00041">
    <property type="entry name" value="HTH_ARAC_FAMILY_1"/>
    <property type="match status" value="1"/>
</dbReference>
<keyword evidence="2" id="KW-0238">DNA-binding</keyword>
<keyword evidence="1" id="KW-0805">Transcription regulation</keyword>
<dbReference type="PANTHER" id="PTHR43280:SF29">
    <property type="entry name" value="ARAC-FAMILY TRANSCRIPTIONAL REGULATOR"/>
    <property type="match status" value="1"/>
</dbReference>
<evidence type="ECO:0000313" key="8">
    <source>
        <dbReference type="Proteomes" id="UP000321764"/>
    </source>
</evidence>
<reference evidence="7 8" key="1">
    <citation type="submission" date="2019-07" db="EMBL/GenBank/DDBJ databases">
        <title>Reinekea sp. strain SSH23 genome sequencing and assembly.</title>
        <authorList>
            <person name="Kim I."/>
        </authorList>
    </citation>
    <scope>NUCLEOTIDE SEQUENCE [LARGE SCALE GENOMIC DNA]</scope>
    <source>
        <strain evidence="7 8">SSH23</strain>
    </source>
</reference>
<feature type="transmembrane region" description="Helical" evidence="5">
    <location>
        <begin position="6"/>
        <end position="26"/>
    </location>
</feature>
<keyword evidence="5" id="KW-0472">Membrane</keyword>
<dbReference type="EMBL" id="VKAD01000001">
    <property type="protein sequence ID" value="TXR53893.1"/>
    <property type="molecule type" value="Genomic_DNA"/>
</dbReference>
<keyword evidence="8" id="KW-1185">Reference proteome</keyword>
<dbReference type="Proteomes" id="UP000321764">
    <property type="component" value="Unassembled WGS sequence"/>
</dbReference>
<accession>A0A5C8Z9G9</accession>
<evidence type="ECO:0000256" key="1">
    <source>
        <dbReference type="ARBA" id="ARBA00023015"/>
    </source>
</evidence>
<evidence type="ECO:0000256" key="5">
    <source>
        <dbReference type="SAM" id="Phobius"/>
    </source>
</evidence>
<protein>
    <submittedName>
        <fullName evidence="7">AraC family transcriptional regulator</fullName>
    </submittedName>
</protein>
<proteinExistence type="predicted"/>
<dbReference type="InterPro" id="IPR009057">
    <property type="entry name" value="Homeodomain-like_sf"/>
</dbReference>
<dbReference type="PROSITE" id="PS01124">
    <property type="entry name" value="HTH_ARAC_FAMILY_2"/>
    <property type="match status" value="1"/>
</dbReference>
<feature type="transmembrane region" description="Helical" evidence="5">
    <location>
        <begin position="190"/>
        <end position="208"/>
    </location>
</feature>
<keyword evidence="5" id="KW-0812">Transmembrane</keyword>
<dbReference type="RefSeq" id="WP_147713292.1">
    <property type="nucleotide sequence ID" value="NZ_VKAD01000001.1"/>
</dbReference>
<comment type="caution">
    <text evidence="7">The sequence shown here is derived from an EMBL/GenBank/DDBJ whole genome shotgun (WGS) entry which is preliminary data.</text>
</comment>
<feature type="transmembrane region" description="Helical" evidence="5">
    <location>
        <begin position="33"/>
        <end position="53"/>
    </location>
</feature>
<dbReference type="SUPFAM" id="SSF46689">
    <property type="entry name" value="Homeodomain-like"/>
    <property type="match status" value="1"/>
</dbReference>
<dbReference type="OrthoDB" id="345413at2"/>
<dbReference type="InterPro" id="IPR018060">
    <property type="entry name" value="HTH_AraC"/>
</dbReference>
<dbReference type="PRINTS" id="PR00032">
    <property type="entry name" value="HTHARAC"/>
</dbReference>
<dbReference type="InterPro" id="IPR018062">
    <property type="entry name" value="HTH_AraC-typ_CS"/>
</dbReference>
<keyword evidence="3" id="KW-0804">Transcription</keyword>
<keyword evidence="5" id="KW-1133">Transmembrane helix</keyword>
<evidence type="ECO:0000313" key="7">
    <source>
        <dbReference type="EMBL" id="TXR53893.1"/>
    </source>
</evidence>
<dbReference type="PANTHER" id="PTHR43280">
    <property type="entry name" value="ARAC-FAMILY TRANSCRIPTIONAL REGULATOR"/>
    <property type="match status" value="1"/>
</dbReference>
<dbReference type="AlphaFoldDB" id="A0A5C8Z9G9"/>
<feature type="transmembrane region" description="Helical" evidence="5">
    <location>
        <begin position="141"/>
        <end position="169"/>
    </location>
</feature>
<evidence type="ECO:0000256" key="2">
    <source>
        <dbReference type="ARBA" id="ARBA00023125"/>
    </source>
</evidence>
<dbReference type="InterPro" id="IPR020449">
    <property type="entry name" value="Tscrpt_reg_AraC-type_HTH"/>
</dbReference>
<feature type="region of interest" description="Disordered" evidence="4">
    <location>
        <begin position="251"/>
        <end position="273"/>
    </location>
</feature>
<evidence type="ECO:0000256" key="4">
    <source>
        <dbReference type="SAM" id="MobiDB-lite"/>
    </source>
</evidence>